<dbReference type="Proteomes" id="UP000253934">
    <property type="component" value="Unassembled WGS sequence"/>
</dbReference>
<name>A0A369KWY1_9BACT</name>
<keyword evidence="2" id="KW-1185">Reference proteome</keyword>
<evidence type="ECO:0000313" key="2">
    <source>
        <dbReference type="Proteomes" id="UP000253934"/>
    </source>
</evidence>
<sequence>MEYSIVQKDDGKMVNLVGVINEDSELSFKNLSAELKEEKKINFNFSQVKSINSLGVRAWVSFLRSLEEGRSIVFSECPPDIIMQINMIPSFLGKATISSFYVNYICETCNKEEKKLFETSTLPPKTYPPVPKCENGDCGMQTEELEDEYFVFLMR</sequence>
<dbReference type="SUPFAM" id="SSF52091">
    <property type="entry name" value="SpoIIaa-like"/>
    <property type="match status" value="1"/>
</dbReference>
<dbReference type="InterPro" id="IPR036513">
    <property type="entry name" value="STAS_dom_sf"/>
</dbReference>
<dbReference type="EMBL" id="QOVW01000065">
    <property type="protein sequence ID" value="RDB36214.1"/>
    <property type="molecule type" value="Genomic_DNA"/>
</dbReference>
<evidence type="ECO:0008006" key="3">
    <source>
        <dbReference type="Google" id="ProtNLM"/>
    </source>
</evidence>
<accession>A0A369KWY1</accession>
<protein>
    <recommendedName>
        <fullName evidence="3">STAS domain-containing protein</fullName>
    </recommendedName>
</protein>
<gene>
    <name evidence="1" type="ORF">DCC88_06435</name>
</gene>
<dbReference type="AlphaFoldDB" id="A0A369KWY1"/>
<comment type="caution">
    <text evidence="1">The sequence shown here is derived from an EMBL/GenBank/DDBJ whole genome shotgun (WGS) entry which is preliminary data.</text>
</comment>
<dbReference type="Gene3D" id="3.30.750.24">
    <property type="entry name" value="STAS domain"/>
    <property type="match status" value="1"/>
</dbReference>
<proteinExistence type="predicted"/>
<dbReference type="RefSeq" id="WP_338636966.1">
    <property type="nucleotide sequence ID" value="NZ_CP146516.1"/>
</dbReference>
<evidence type="ECO:0000313" key="1">
    <source>
        <dbReference type="EMBL" id="RDB36214.1"/>
    </source>
</evidence>
<organism evidence="1 2">
    <name type="scientific">Spirobacillus cienkowskii</name>
    <dbReference type="NCBI Taxonomy" id="495820"/>
    <lineage>
        <taxon>Bacteria</taxon>
        <taxon>Pseudomonadati</taxon>
        <taxon>Bdellovibrionota</taxon>
        <taxon>Oligoflexia</taxon>
        <taxon>Silvanigrellales</taxon>
        <taxon>Spirobacillus</taxon>
    </lineage>
</organism>
<reference evidence="1" key="1">
    <citation type="submission" date="2018-04" db="EMBL/GenBank/DDBJ databases">
        <title>Draft genome sequence of the Candidatus Spirobacillus cienkowskii, a pathogen of freshwater Daphnia species, reconstructed from hemolymph metagenomic reads.</title>
        <authorList>
            <person name="Bresciani L."/>
            <person name="Lemos L.N."/>
            <person name="Wale N."/>
            <person name="Lin J.Y."/>
            <person name="Fernandes G.R."/>
            <person name="Duffy M.A."/>
            <person name="Rodrigues J.M."/>
        </authorList>
    </citation>
    <scope>NUCLEOTIDE SEQUENCE [LARGE SCALE GENOMIC DNA]</scope>
    <source>
        <strain evidence="1">Binning01</strain>
    </source>
</reference>